<dbReference type="AlphaFoldDB" id="A0A7R9C9C3"/>
<proteinExistence type="predicted"/>
<keyword evidence="1" id="KW-0812">Transmembrane</keyword>
<keyword evidence="1" id="KW-0472">Membrane</keyword>
<gene>
    <name evidence="2" type="ORF">TCEB3V08_LOCUS484</name>
</gene>
<accession>A0A7R9C9C3</accession>
<name>A0A7R9C9C3_TIMCR</name>
<sequence length="376" mass="43164">MQWRLVASRVGQAALDVGFWISSKMGLVHYVHFVLLFLVYVAKCHHEYECSDWLPQFNKPDEPDCYMPKEGIDNLLTLAPSSPYPVSWVINNSDLGEIDVEFAIMSNYTDYNINLAVSNVSEHTCAGPHLFKKHSTRNYIIAHLNDSENYNYLCERTGHLIFQYVYTGCYRIEIEASSPNRFEGSYKSFTRFIKTDYVKIGLTKSPIFNHNFYNSMMLRLIFSFDHDAGGHQLSIKLSDEINFDLKDVCQDSGSEVMCCSYMVDVEDDRCDVNSVWITPPNYCRRTLVLNLNETLPSYDLTELFSEDSHNIILSVMLSILVLALVLVALCYFKTMMYSHQHSRHRRDDSLRKPSFIPLVGGGKDNPVVVDCCSYSL</sequence>
<dbReference type="EMBL" id="OC316552">
    <property type="protein sequence ID" value="CAD7392460.1"/>
    <property type="molecule type" value="Genomic_DNA"/>
</dbReference>
<organism evidence="2">
    <name type="scientific">Timema cristinae</name>
    <name type="common">Walking stick</name>
    <dbReference type="NCBI Taxonomy" id="61476"/>
    <lineage>
        <taxon>Eukaryota</taxon>
        <taxon>Metazoa</taxon>
        <taxon>Ecdysozoa</taxon>
        <taxon>Arthropoda</taxon>
        <taxon>Hexapoda</taxon>
        <taxon>Insecta</taxon>
        <taxon>Pterygota</taxon>
        <taxon>Neoptera</taxon>
        <taxon>Polyneoptera</taxon>
        <taxon>Phasmatodea</taxon>
        <taxon>Timematodea</taxon>
        <taxon>Timematoidea</taxon>
        <taxon>Timematidae</taxon>
        <taxon>Timema</taxon>
    </lineage>
</organism>
<protein>
    <submittedName>
        <fullName evidence="2">Uncharacterized protein</fullName>
    </submittedName>
</protein>
<feature type="transmembrane region" description="Helical" evidence="1">
    <location>
        <begin position="311"/>
        <end position="332"/>
    </location>
</feature>
<keyword evidence="1" id="KW-1133">Transmembrane helix</keyword>
<evidence type="ECO:0000256" key="1">
    <source>
        <dbReference type="SAM" id="Phobius"/>
    </source>
</evidence>
<reference evidence="2" key="1">
    <citation type="submission" date="2020-11" db="EMBL/GenBank/DDBJ databases">
        <authorList>
            <person name="Tran Van P."/>
        </authorList>
    </citation>
    <scope>NUCLEOTIDE SEQUENCE</scope>
</reference>
<evidence type="ECO:0000313" key="2">
    <source>
        <dbReference type="EMBL" id="CAD7392460.1"/>
    </source>
</evidence>